<feature type="chain" id="PRO_5013024542" evidence="2">
    <location>
        <begin position="20"/>
        <end position="1008"/>
    </location>
</feature>
<accession>A0A1T5KAI7</accession>
<organism evidence="3 4">
    <name type="scientific">Ohtaekwangia koreensis</name>
    <dbReference type="NCBI Taxonomy" id="688867"/>
    <lineage>
        <taxon>Bacteria</taxon>
        <taxon>Pseudomonadati</taxon>
        <taxon>Bacteroidota</taxon>
        <taxon>Cytophagia</taxon>
        <taxon>Cytophagales</taxon>
        <taxon>Fulvivirgaceae</taxon>
        <taxon>Ohtaekwangia</taxon>
    </lineage>
</organism>
<name>A0A1T5KAI7_9BACT</name>
<dbReference type="Pfam" id="PF13174">
    <property type="entry name" value="TPR_6"/>
    <property type="match status" value="1"/>
</dbReference>
<dbReference type="SMART" id="SM00028">
    <property type="entry name" value="TPR"/>
    <property type="match status" value="13"/>
</dbReference>
<dbReference type="STRING" id="688867.SAMN05660236_1983"/>
<protein>
    <submittedName>
        <fullName evidence="3">Tetratricopeptide repeat-containing protein</fullName>
    </submittedName>
</protein>
<keyword evidence="4" id="KW-1185">Reference proteome</keyword>
<dbReference type="PROSITE" id="PS50005">
    <property type="entry name" value="TPR"/>
    <property type="match status" value="1"/>
</dbReference>
<dbReference type="Pfam" id="PF13432">
    <property type="entry name" value="TPR_16"/>
    <property type="match status" value="6"/>
</dbReference>
<reference evidence="3 4" key="1">
    <citation type="submission" date="2017-02" db="EMBL/GenBank/DDBJ databases">
        <authorList>
            <person name="Peterson S.W."/>
        </authorList>
    </citation>
    <scope>NUCLEOTIDE SEQUENCE [LARGE SCALE GENOMIC DNA]</scope>
    <source>
        <strain evidence="3 4">DSM 25262</strain>
    </source>
</reference>
<sequence length="1008" mass="114992">MYRFIALLLLVFTVQCVYAQDQLSQNKVEKLYHRGTELVQHANYGAAREVFSDFLAQASPTDARRGEAEYYVAFSALNLGHKDGEKLIDDFIDNNPSSPKASTAYYDLATFFYAEGNYIKASNYYKKVNFPSLTSEQQSQGHFKWGYSYFNQKKLDEALEQFNFVKKQSTAYTPAANYYAGFIEYSKGLYDEAIIDLKKAELNPSYATIVPNLIANIYYKQKKYDLLIEYANSLKGRTDITNAGDIAMLVAEANYYKGDFKKAVDSYQKYFDSNAKAESGLFFRAGYANYVTGNTERGIEYLDKAAASKDTVSYYASYYLGILHLKKGNKPLALNAFDYARKNPKDESLVEESSFQFAKVSYDVGKADQAINEFERFLKAYPSSKHANEIKELLVQVYVNGNNFNKAIEYIEALPSRNQYINQAYQKAAYLKGAELFNKEEYAEAVEYFSKSLDQPVDKNYVALASFWRGEAYSIGRKFNEAIGDYQRVVSLGSSIDPEILLKTRYGLGYAHYNLLAYDKALYNFKEFVNKANKNTPNYADGLVRLADCYYVSKQYDDALATYNKAKAAGTADADYVLLQAGIMSGVQRKYAESRTQLTELIRNYPKSQYRDEAMFQRAQFEIEQSNYQAAVDALSQLIRESPNSRFLPLAYERRGAANYNLKHYDRTINDYQTVIKLFPTHPISKTVLIPLQEALNVAGRSGEFETNLSQYKNANPDDESVEKLEFETAKNLYFDQQYQKSITSFTSYLASYPRSAAAQEAKFYIAEAHYKLQDYNKALPFYTELNNDMTFSMGSRVVARLAEIHFKQGSYDKAVVNYHRLEKLATNKKEQYNAWAGLMESFYLQAQYDSVDVYARTIIERGNINAGAQNKASLYLGKTALARGDFEGAKDEFLNTLNAARDEFGAEAKYLLAEILYNQKEHKQCYETLMGLINDFSTYEVWVGKAFLLLADNFAAQNDVFQARATLQSLDKFPLQSIKDQAKAKLKQLEQSELEKQKKIEADTLDN</sequence>
<dbReference type="Pfam" id="PF14559">
    <property type="entry name" value="TPR_19"/>
    <property type="match status" value="1"/>
</dbReference>
<dbReference type="PANTHER" id="PTHR12558">
    <property type="entry name" value="CELL DIVISION CYCLE 16,23,27"/>
    <property type="match status" value="1"/>
</dbReference>
<proteinExistence type="predicted"/>
<keyword evidence="2" id="KW-0732">Signal</keyword>
<dbReference type="OrthoDB" id="9814448at2"/>
<keyword evidence="1" id="KW-0802">TPR repeat</keyword>
<gene>
    <name evidence="3" type="ORF">SAMN05660236_1983</name>
</gene>
<feature type="repeat" description="TPR" evidence="1">
    <location>
        <begin position="649"/>
        <end position="682"/>
    </location>
</feature>
<evidence type="ECO:0000256" key="1">
    <source>
        <dbReference type="PROSITE-ProRule" id="PRU00339"/>
    </source>
</evidence>
<dbReference type="InterPro" id="IPR019734">
    <property type="entry name" value="TPR_rpt"/>
</dbReference>
<dbReference type="Gene3D" id="1.25.40.10">
    <property type="entry name" value="Tetratricopeptide repeat domain"/>
    <property type="match status" value="9"/>
</dbReference>
<dbReference type="PANTHER" id="PTHR12558:SF13">
    <property type="entry name" value="CELL DIVISION CYCLE PROTEIN 27 HOMOLOG"/>
    <property type="match status" value="1"/>
</dbReference>
<evidence type="ECO:0000256" key="2">
    <source>
        <dbReference type="SAM" id="SignalP"/>
    </source>
</evidence>
<dbReference type="EMBL" id="FUZU01000001">
    <property type="protein sequence ID" value="SKC60713.1"/>
    <property type="molecule type" value="Genomic_DNA"/>
</dbReference>
<dbReference type="RefSeq" id="WP_079686483.1">
    <property type="nucleotide sequence ID" value="NZ_FUZU01000001.1"/>
</dbReference>
<evidence type="ECO:0000313" key="4">
    <source>
        <dbReference type="Proteomes" id="UP000190961"/>
    </source>
</evidence>
<dbReference type="AlphaFoldDB" id="A0A1T5KAI7"/>
<evidence type="ECO:0000313" key="3">
    <source>
        <dbReference type="EMBL" id="SKC60713.1"/>
    </source>
</evidence>
<feature type="signal peptide" evidence="2">
    <location>
        <begin position="1"/>
        <end position="19"/>
    </location>
</feature>
<dbReference type="Proteomes" id="UP000190961">
    <property type="component" value="Unassembled WGS sequence"/>
</dbReference>
<dbReference type="InterPro" id="IPR011990">
    <property type="entry name" value="TPR-like_helical_dom_sf"/>
</dbReference>
<dbReference type="SUPFAM" id="SSF48452">
    <property type="entry name" value="TPR-like"/>
    <property type="match status" value="6"/>
</dbReference>